<dbReference type="CDD" id="cd15457">
    <property type="entry name" value="NADAR"/>
    <property type="match status" value="1"/>
</dbReference>
<dbReference type="KEGG" id="vg:18563090"/>
<dbReference type="Pfam" id="PF08719">
    <property type="entry name" value="NADAR"/>
    <property type="match status" value="1"/>
</dbReference>
<dbReference type="SUPFAM" id="SSF143990">
    <property type="entry name" value="YbiA-like"/>
    <property type="match status" value="1"/>
</dbReference>
<dbReference type="Proteomes" id="UP000011829">
    <property type="component" value="Segment"/>
</dbReference>
<dbReference type="InterPro" id="IPR037238">
    <property type="entry name" value="YbiA-like_sf"/>
</dbReference>
<proteinExistence type="predicted"/>
<dbReference type="Gene3D" id="1.10.357.40">
    <property type="entry name" value="YbiA-like"/>
    <property type="match status" value="1"/>
</dbReference>
<dbReference type="RefSeq" id="YP_009015210.1">
    <property type="nucleotide sequence ID" value="NC_023717.1"/>
</dbReference>
<dbReference type="EMBL" id="JQ691611">
    <property type="protein sequence ID" value="AFH21132.1"/>
    <property type="molecule type" value="Genomic_DNA"/>
</dbReference>
<dbReference type="GeneID" id="18563090"/>
<dbReference type="NCBIfam" id="TIGR02464">
    <property type="entry name" value="ribofla_fusion"/>
    <property type="match status" value="1"/>
</dbReference>
<protein>
    <recommendedName>
        <fullName evidence="1">NADAR domain-containing protein</fullName>
    </recommendedName>
</protein>
<accession>M1F1F3</accession>
<evidence type="ECO:0000313" key="2">
    <source>
        <dbReference type="EMBL" id="AFH21132.1"/>
    </source>
</evidence>
<reference evidence="2 3" key="1">
    <citation type="submission" date="2012-02" db="EMBL/GenBank/DDBJ databases">
        <title>Complete Genome Sequence of Cronobacter sakazakii Bacteriophage CR9.</title>
        <authorList>
            <person name="Shin H."/>
            <person name="Lee J.-H."/>
            <person name="Kim Y."/>
            <person name="Ryu S."/>
        </authorList>
    </citation>
    <scope>NUCLEOTIDE SEQUENCE [LARGE SCALE GENOMIC DNA]</scope>
</reference>
<dbReference type="InterPro" id="IPR012816">
    <property type="entry name" value="NADAR"/>
</dbReference>
<name>M1F1F3_9CAUD</name>
<organism evidence="2 3">
    <name type="scientific">Cronobacter phage CR9</name>
    <dbReference type="NCBI Taxonomy" id="1162290"/>
    <lineage>
        <taxon>Viruses</taxon>
        <taxon>Duplodnaviria</taxon>
        <taxon>Heunggongvirae</taxon>
        <taxon>Uroviricota</taxon>
        <taxon>Caudoviricetes</taxon>
        <taxon>Vequintavirinae</taxon>
        <taxon>Certrevirus</taxon>
        <taxon>Certrevirus CR9</taxon>
    </lineage>
</organism>
<dbReference type="OrthoDB" id="10627at10239"/>
<gene>
    <name evidence="2" type="ORF">CR9_248</name>
</gene>
<feature type="domain" description="NADAR" evidence="1">
    <location>
        <begin position="10"/>
        <end position="165"/>
    </location>
</feature>
<keyword evidence="3" id="KW-1185">Reference proteome</keyword>
<sequence>MKVTDKHVFFYSWKDMFSNHYRSDNAFFLPRHEQEGVKFYTGEHMMMYEKAMLFADIGKAQEICAAWNPQKAKMLGREVKGFNNKLWEDSREKIVESVCYCRLVYDNELRVAAIKHRLAGRRFVEASDRDRIWGIGLNEDHPMIHDEENWLGLNLLGKAWDRATDALIHCCGGYDRVRGDFADQA</sequence>
<evidence type="ECO:0000313" key="3">
    <source>
        <dbReference type="Proteomes" id="UP000011829"/>
    </source>
</evidence>
<evidence type="ECO:0000259" key="1">
    <source>
        <dbReference type="Pfam" id="PF08719"/>
    </source>
</evidence>